<evidence type="ECO:0000256" key="7">
    <source>
        <dbReference type="RuleBase" id="RU361270"/>
    </source>
</evidence>
<dbReference type="EC" id="3.5.2.17" evidence="7"/>
<keyword evidence="5 7" id="KW-0659">Purine metabolism</keyword>
<dbReference type="InterPro" id="IPR023416">
    <property type="entry name" value="Transthyretin/HIU_hydrolase_d"/>
</dbReference>
<dbReference type="PROSITE" id="PS00768">
    <property type="entry name" value="TRANSTHYRETIN_1"/>
    <property type="match status" value="1"/>
</dbReference>
<comment type="caution">
    <text evidence="9">The sequence shown here is derived from an EMBL/GenBank/DDBJ whole genome shotgun (WGS) entry which is preliminary data.</text>
</comment>
<dbReference type="NCBIfam" id="TIGR02962">
    <property type="entry name" value="hdxy_isourate"/>
    <property type="match status" value="1"/>
</dbReference>
<evidence type="ECO:0000256" key="2">
    <source>
        <dbReference type="ARBA" id="ARBA00002704"/>
    </source>
</evidence>
<dbReference type="InterPro" id="IPR014306">
    <property type="entry name" value="Hydroxyisourate_hydrolase"/>
</dbReference>
<dbReference type="InterPro" id="IPR036817">
    <property type="entry name" value="Transthyretin/HIU_hydrolase_sf"/>
</dbReference>
<evidence type="ECO:0000256" key="6">
    <source>
        <dbReference type="ARBA" id="ARBA00022801"/>
    </source>
</evidence>
<keyword evidence="6 7" id="KW-0378">Hydrolase</keyword>
<keyword evidence="10" id="KW-1185">Reference proteome</keyword>
<dbReference type="PANTHER" id="PTHR10395">
    <property type="entry name" value="URICASE AND TRANSTHYRETIN-RELATED"/>
    <property type="match status" value="1"/>
</dbReference>
<evidence type="ECO:0000256" key="3">
    <source>
        <dbReference type="ARBA" id="ARBA00009850"/>
    </source>
</evidence>
<proteinExistence type="inferred from homology"/>
<protein>
    <recommendedName>
        <fullName evidence="7">5-hydroxyisourate hydrolase</fullName>
        <shortName evidence="7">HIU hydrolase</shortName>
        <shortName evidence="7">HIUHase</shortName>
        <ecNumber evidence="7">3.5.2.17</ecNumber>
    </recommendedName>
</protein>
<comment type="function">
    <text evidence="2">Catalyzes the hydrolysis of 5-hydroxyisourate (HIU) to 2-oxo-4-hydroxy-4-carboxy-5-ureidoimidazoline (OHCU).</text>
</comment>
<dbReference type="AlphaFoldDB" id="A0A4R2BK97"/>
<accession>A0A4R2BK97</accession>
<comment type="similarity">
    <text evidence="3 7">Belongs to the transthyretin family. 5-hydroxyisourate hydrolase subfamily.</text>
</comment>
<evidence type="ECO:0000259" key="8">
    <source>
        <dbReference type="Pfam" id="PF00576"/>
    </source>
</evidence>
<dbReference type="InterPro" id="IPR023419">
    <property type="entry name" value="Transthyretin_CS"/>
</dbReference>
<evidence type="ECO:0000256" key="1">
    <source>
        <dbReference type="ARBA" id="ARBA00001043"/>
    </source>
</evidence>
<gene>
    <name evidence="9" type="ORF">EV146_102356</name>
</gene>
<sequence>MEGKLTTHVLDLSKGLPAKEIKIDLWRLGDQEERSLIKTVFTNGDGRVDSPLLRGEEMNPGEYELVFHVGEYLSQEPLNAAAQLPFLNKVPIRFGIGSQEEHYHVPLLVAPGGYSTYRGS</sequence>
<reference evidence="9 10" key="1">
    <citation type="journal article" date="2015" name="Stand. Genomic Sci.">
        <title>Genomic Encyclopedia of Bacterial and Archaeal Type Strains, Phase III: the genomes of soil and plant-associated and newly described type strains.</title>
        <authorList>
            <person name="Whitman W.B."/>
            <person name="Woyke T."/>
            <person name="Klenk H.P."/>
            <person name="Zhou Y."/>
            <person name="Lilburn T.G."/>
            <person name="Beck B.J."/>
            <person name="De Vos P."/>
            <person name="Vandamme P."/>
            <person name="Eisen J.A."/>
            <person name="Garrity G."/>
            <person name="Hugenholtz P."/>
            <person name="Kyrpides N.C."/>
        </authorList>
    </citation>
    <scope>NUCLEOTIDE SEQUENCE [LARGE SCALE GENOMIC DNA]</scope>
    <source>
        <strain evidence="9 10">CV53</strain>
    </source>
</reference>
<dbReference type="Pfam" id="PF00576">
    <property type="entry name" value="Transthyretin"/>
    <property type="match status" value="1"/>
</dbReference>
<dbReference type="GO" id="GO:0006144">
    <property type="term" value="P:purine nucleobase metabolic process"/>
    <property type="evidence" value="ECO:0007669"/>
    <property type="project" value="UniProtKB-KW"/>
</dbReference>
<evidence type="ECO:0000256" key="4">
    <source>
        <dbReference type="ARBA" id="ARBA00011881"/>
    </source>
</evidence>
<dbReference type="Proteomes" id="UP000295689">
    <property type="component" value="Unassembled WGS sequence"/>
</dbReference>
<comment type="catalytic activity">
    <reaction evidence="1 7">
        <text>5-hydroxyisourate + H2O = 5-hydroxy-2-oxo-4-ureido-2,5-dihydro-1H-imidazole-5-carboxylate + H(+)</text>
        <dbReference type="Rhea" id="RHEA:23736"/>
        <dbReference type="ChEBI" id="CHEBI:15377"/>
        <dbReference type="ChEBI" id="CHEBI:15378"/>
        <dbReference type="ChEBI" id="CHEBI:18072"/>
        <dbReference type="ChEBI" id="CHEBI:58639"/>
        <dbReference type="EC" id="3.5.2.17"/>
    </reaction>
</comment>
<dbReference type="Gene3D" id="2.60.40.180">
    <property type="entry name" value="Transthyretin/hydroxyisourate hydrolase domain"/>
    <property type="match status" value="1"/>
</dbReference>
<dbReference type="RefSeq" id="WP_132002233.1">
    <property type="nucleotide sequence ID" value="NZ_JABUHM010000001.1"/>
</dbReference>
<name>A0A4R2BK97_9BACI</name>
<dbReference type="InterPro" id="IPR023418">
    <property type="entry name" value="Thyroxine_BS"/>
</dbReference>
<dbReference type="PROSITE" id="PS00769">
    <property type="entry name" value="TRANSTHYRETIN_2"/>
    <property type="match status" value="1"/>
</dbReference>
<feature type="domain" description="Transthyretin/hydroxyisourate hydrolase" evidence="8">
    <location>
        <begin position="5"/>
        <end position="119"/>
    </location>
</feature>
<evidence type="ECO:0000313" key="9">
    <source>
        <dbReference type="EMBL" id="TCN27406.1"/>
    </source>
</evidence>
<dbReference type="SUPFAM" id="SSF49472">
    <property type="entry name" value="Transthyretin (synonym: prealbumin)"/>
    <property type="match status" value="1"/>
</dbReference>
<dbReference type="GO" id="GO:0033971">
    <property type="term" value="F:hydroxyisourate hydrolase activity"/>
    <property type="evidence" value="ECO:0007669"/>
    <property type="project" value="UniProtKB-EC"/>
</dbReference>
<evidence type="ECO:0000313" key="10">
    <source>
        <dbReference type="Proteomes" id="UP000295689"/>
    </source>
</evidence>
<evidence type="ECO:0000256" key="5">
    <source>
        <dbReference type="ARBA" id="ARBA00022631"/>
    </source>
</evidence>
<organism evidence="9 10">
    <name type="scientific">Mesobacillus foraminis</name>
    <dbReference type="NCBI Taxonomy" id="279826"/>
    <lineage>
        <taxon>Bacteria</taxon>
        <taxon>Bacillati</taxon>
        <taxon>Bacillota</taxon>
        <taxon>Bacilli</taxon>
        <taxon>Bacillales</taxon>
        <taxon>Bacillaceae</taxon>
        <taxon>Mesobacillus</taxon>
    </lineage>
</organism>
<dbReference type="PANTHER" id="PTHR10395:SF7">
    <property type="entry name" value="5-HYDROXYISOURATE HYDROLASE"/>
    <property type="match status" value="1"/>
</dbReference>
<dbReference type="CDD" id="cd05822">
    <property type="entry name" value="TLP_HIUase"/>
    <property type="match status" value="1"/>
</dbReference>
<dbReference type="EMBL" id="SLVV01000002">
    <property type="protein sequence ID" value="TCN27406.1"/>
    <property type="molecule type" value="Genomic_DNA"/>
</dbReference>
<comment type="subunit">
    <text evidence="4 7">Homotetramer.</text>
</comment>